<comment type="caution">
    <text evidence="4">The sequence shown here is derived from an EMBL/GenBank/DDBJ whole genome shotgun (WGS) entry which is preliminary data.</text>
</comment>
<dbReference type="Proteomes" id="UP000321769">
    <property type="component" value="Unassembled WGS sequence"/>
</dbReference>
<dbReference type="EMBL" id="BJZQ01000026">
    <property type="protein sequence ID" value="GEO90655.1"/>
    <property type="molecule type" value="Genomic_DNA"/>
</dbReference>
<protein>
    <recommendedName>
        <fullName evidence="3">Nucleoside triphosphate pyrophosphatase</fullName>
        <ecNumber evidence="3">3.6.1.9</ecNumber>
    </recommendedName>
    <alternativeName>
        <fullName evidence="3">Nucleotide pyrophosphatase</fullName>
        <shortName evidence="3">Nucleotide PPase</shortName>
    </alternativeName>
</protein>
<evidence type="ECO:0000313" key="5">
    <source>
        <dbReference type="Proteomes" id="UP000321769"/>
    </source>
</evidence>
<evidence type="ECO:0000313" key="4">
    <source>
        <dbReference type="EMBL" id="GEO90655.1"/>
    </source>
</evidence>
<dbReference type="PANTHER" id="PTHR43213:SF5">
    <property type="entry name" value="BIFUNCTIONAL DTTP_UTP PYROPHOSPHATASE_METHYLTRANSFERASE PROTEIN-RELATED"/>
    <property type="match status" value="1"/>
</dbReference>
<dbReference type="NCBIfam" id="TIGR00172">
    <property type="entry name" value="maf"/>
    <property type="match status" value="1"/>
</dbReference>
<dbReference type="PANTHER" id="PTHR43213">
    <property type="entry name" value="BIFUNCTIONAL DTTP/UTP PYROPHOSPHATASE/METHYLTRANSFERASE PROTEIN-RELATED"/>
    <property type="match status" value="1"/>
</dbReference>
<dbReference type="InterPro" id="IPR029001">
    <property type="entry name" value="ITPase-like_fam"/>
</dbReference>
<reference evidence="4 5" key="1">
    <citation type="submission" date="2019-07" db="EMBL/GenBank/DDBJ databases">
        <title>Whole genome shotgun sequence of Aeromicrobium flavum NBRC 107625.</title>
        <authorList>
            <person name="Hosoyama A."/>
            <person name="Uohara A."/>
            <person name="Ohji S."/>
            <person name="Ichikawa N."/>
        </authorList>
    </citation>
    <scope>NUCLEOTIDE SEQUENCE [LARGE SCALE GENOMIC DNA]</scope>
    <source>
        <strain evidence="4 5">NBRC 107625</strain>
    </source>
</reference>
<dbReference type="HAMAP" id="MF_00528">
    <property type="entry name" value="Maf"/>
    <property type="match status" value="1"/>
</dbReference>
<dbReference type="OrthoDB" id="3527985at2"/>
<dbReference type="SUPFAM" id="SSF52972">
    <property type="entry name" value="ITPase-like"/>
    <property type="match status" value="1"/>
</dbReference>
<dbReference type="AlphaFoldDB" id="A0A512HYX1"/>
<dbReference type="InterPro" id="IPR003697">
    <property type="entry name" value="Maf-like"/>
</dbReference>
<comment type="subcellular location">
    <subcellularLocation>
        <location evidence="3">Cytoplasm</location>
    </subcellularLocation>
</comment>
<evidence type="ECO:0000256" key="1">
    <source>
        <dbReference type="ARBA" id="ARBA00001968"/>
    </source>
</evidence>
<evidence type="ECO:0000256" key="2">
    <source>
        <dbReference type="ARBA" id="ARBA00022801"/>
    </source>
</evidence>
<accession>A0A512HYX1</accession>
<evidence type="ECO:0000256" key="3">
    <source>
        <dbReference type="HAMAP-Rule" id="MF_00528"/>
    </source>
</evidence>
<dbReference type="GO" id="GO:0009117">
    <property type="term" value="P:nucleotide metabolic process"/>
    <property type="evidence" value="ECO:0007669"/>
    <property type="project" value="UniProtKB-KW"/>
</dbReference>
<dbReference type="GO" id="GO:0005737">
    <property type="term" value="C:cytoplasm"/>
    <property type="evidence" value="ECO:0007669"/>
    <property type="project" value="UniProtKB-SubCell"/>
</dbReference>
<keyword evidence="2 3" id="KW-0378">Hydrolase</keyword>
<dbReference type="PIRSF" id="PIRSF006305">
    <property type="entry name" value="Maf"/>
    <property type="match status" value="1"/>
</dbReference>
<dbReference type="GO" id="GO:0047429">
    <property type="term" value="F:nucleoside triphosphate diphosphatase activity"/>
    <property type="evidence" value="ECO:0007669"/>
    <property type="project" value="UniProtKB-EC"/>
</dbReference>
<sequence length="192" mass="20647">MRFVLASASPARLSTLQRAGIDPEVVVSGVDEDAVVADTPAELSTELATLKCRAVASDHRDALVLGCDSVLEFDGQILGKPHDPDVARRRWYAMRGNVGVLHTGHCLRLGADEVVRHAATRVHFAHVSDEEIDAYVASGEPLQVAGAFTIDGLGAAFVTRIDGDHHNVVGVSVPVVREMVHDLGQTWTALWR</sequence>
<dbReference type="EC" id="3.6.1.9" evidence="3"/>
<comment type="cofactor">
    <cofactor evidence="1 3">
        <name>a divalent metal cation</name>
        <dbReference type="ChEBI" id="CHEBI:60240"/>
    </cofactor>
</comment>
<keyword evidence="3" id="KW-0963">Cytoplasm</keyword>
<feature type="active site" description="Proton acceptor" evidence="3">
    <location>
        <position position="68"/>
    </location>
</feature>
<comment type="function">
    <text evidence="3">Nucleoside triphosphate pyrophosphatase. May have a dual role in cell division arrest and in preventing the incorporation of modified nucleotides into cellular nucleic acids.</text>
</comment>
<comment type="catalytic activity">
    <reaction evidence="3">
        <text>a 2'-deoxyribonucleoside 5'-triphosphate + H2O = a 2'-deoxyribonucleoside 5'-phosphate + diphosphate + H(+)</text>
        <dbReference type="Rhea" id="RHEA:44644"/>
        <dbReference type="ChEBI" id="CHEBI:15377"/>
        <dbReference type="ChEBI" id="CHEBI:15378"/>
        <dbReference type="ChEBI" id="CHEBI:33019"/>
        <dbReference type="ChEBI" id="CHEBI:61560"/>
        <dbReference type="ChEBI" id="CHEBI:65317"/>
        <dbReference type="EC" id="3.6.1.9"/>
    </reaction>
</comment>
<comment type="caution">
    <text evidence="3">Lacks conserved residue(s) required for the propagation of feature annotation.</text>
</comment>
<keyword evidence="3" id="KW-0546">Nucleotide metabolism</keyword>
<gene>
    <name evidence="4" type="ORF">AFL01nite_29820</name>
</gene>
<name>A0A512HYX1_9ACTN</name>
<dbReference type="RefSeq" id="WP_146828807.1">
    <property type="nucleotide sequence ID" value="NZ_BAAAYQ010000005.1"/>
</dbReference>
<dbReference type="Gene3D" id="3.90.950.10">
    <property type="match status" value="1"/>
</dbReference>
<proteinExistence type="inferred from homology"/>
<dbReference type="CDD" id="cd00555">
    <property type="entry name" value="Maf"/>
    <property type="match status" value="1"/>
</dbReference>
<organism evidence="4 5">
    <name type="scientific">Aeromicrobium flavum</name>
    <dbReference type="NCBI Taxonomy" id="416568"/>
    <lineage>
        <taxon>Bacteria</taxon>
        <taxon>Bacillati</taxon>
        <taxon>Actinomycetota</taxon>
        <taxon>Actinomycetes</taxon>
        <taxon>Propionibacteriales</taxon>
        <taxon>Nocardioidaceae</taxon>
        <taxon>Aeromicrobium</taxon>
    </lineage>
</organism>
<dbReference type="Pfam" id="PF02545">
    <property type="entry name" value="Maf"/>
    <property type="match status" value="1"/>
</dbReference>
<comment type="catalytic activity">
    <reaction evidence="3">
        <text>a ribonucleoside 5'-triphosphate + H2O = a ribonucleoside 5'-phosphate + diphosphate + H(+)</text>
        <dbReference type="Rhea" id="RHEA:23996"/>
        <dbReference type="ChEBI" id="CHEBI:15377"/>
        <dbReference type="ChEBI" id="CHEBI:15378"/>
        <dbReference type="ChEBI" id="CHEBI:33019"/>
        <dbReference type="ChEBI" id="CHEBI:58043"/>
        <dbReference type="ChEBI" id="CHEBI:61557"/>
        <dbReference type="EC" id="3.6.1.9"/>
    </reaction>
</comment>
<keyword evidence="5" id="KW-1185">Reference proteome</keyword>
<comment type="similarity">
    <text evidence="3">Belongs to the Maf family.</text>
</comment>